<dbReference type="UniPathway" id="UPA00219"/>
<dbReference type="NCBIfam" id="TIGR00067">
    <property type="entry name" value="glut_race"/>
    <property type="match status" value="1"/>
</dbReference>
<dbReference type="EMBL" id="LGGP01000254">
    <property type="protein sequence ID" value="KUK79555.1"/>
    <property type="molecule type" value="Genomic_DNA"/>
</dbReference>
<feature type="active site" description="Proton donor/acceptor" evidence="7">
    <location>
        <position position="201"/>
    </location>
</feature>
<proteinExistence type="inferred from homology"/>
<dbReference type="GO" id="GO:0071555">
    <property type="term" value="P:cell wall organization"/>
    <property type="evidence" value="ECO:0007669"/>
    <property type="project" value="UniProtKB-KW"/>
</dbReference>
<comment type="caution">
    <text evidence="8">The sequence shown here is derived from an EMBL/GenBank/DDBJ whole genome shotgun (WGS) entry which is preliminary data.</text>
</comment>
<comment type="function">
    <text evidence="7">Provides the (R)-glutamate required for cell wall biosynthesis.</text>
</comment>
<dbReference type="FunFam" id="3.40.50.1860:FF:000001">
    <property type="entry name" value="Glutamate racemase"/>
    <property type="match status" value="1"/>
</dbReference>
<dbReference type="PANTHER" id="PTHR21198">
    <property type="entry name" value="GLUTAMATE RACEMASE"/>
    <property type="match status" value="1"/>
</dbReference>
<keyword evidence="5 7" id="KW-0413">Isomerase</keyword>
<dbReference type="InterPro" id="IPR015942">
    <property type="entry name" value="Asp/Glu/hydantoin_racemase"/>
</dbReference>
<dbReference type="InterPro" id="IPR033134">
    <property type="entry name" value="Asp/Glu_racemase_AS_2"/>
</dbReference>
<evidence type="ECO:0000256" key="3">
    <source>
        <dbReference type="ARBA" id="ARBA00022960"/>
    </source>
</evidence>
<reference evidence="9" key="1">
    <citation type="journal article" date="2015" name="MBio">
        <title>Genome-Resolved Metagenomic Analysis Reveals Roles for Candidate Phyla and Other Microbial Community Members in Biogeochemical Transformations in Oil Reservoirs.</title>
        <authorList>
            <person name="Hu P."/>
            <person name="Tom L."/>
            <person name="Singh A."/>
            <person name="Thomas B.C."/>
            <person name="Baker B.J."/>
            <person name="Piceno Y.M."/>
            <person name="Andersen G.L."/>
            <person name="Banfield J.F."/>
        </authorList>
    </citation>
    <scope>NUCLEOTIDE SEQUENCE [LARGE SCALE GENOMIC DNA]</scope>
</reference>
<name>A0A117M1P3_9BACT</name>
<comment type="catalytic activity">
    <reaction evidence="1 7">
        <text>L-glutamate = D-glutamate</text>
        <dbReference type="Rhea" id="RHEA:12813"/>
        <dbReference type="ChEBI" id="CHEBI:29985"/>
        <dbReference type="ChEBI" id="CHEBI:29986"/>
        <dbReference type="EC" id="5.1.1.3"/>
    </reaction>
</comment>
<evidence type="ECO:0000313" key="9">
    <source>
        <dbReference type="Proteomes" id="UP000054092"/>
    </source>
</evidence>
<dbReference type="SUPFAM" id="SSF53681">
    <property type="entry name" value="Aspartate/glutamate racemase"/>
    <property type="match status" value="2"/>
</dbReference>
<evidence type="ECO:0000313" key="8">
    <source>
        <dbReference type="EMBL" id="KUK79555.1"/>
    </source>
</evidence>
<keyword evidence="4 7" id="KW-0573">Peptidoglycan synthesis</keyword>
<feature type="active site" description="Proton donor/acceptor" evidence="7">
    <location>
        <position position="89"/>
    </location>
</feature>
<feature type="binding site" evidence="7">
    <location>
        <begin position="58"/>
        <end position="59"/>
    </location>
    <ligand>
        <name>substrate</name>
    </ligand>
</feature>
<dbReference type="GO" id="GO:0008360">
    <property type="term" value="P:regulation of cell shape"/>
    <property type="evidence" value="ECO:0007669"/>
    <property type="project" value="UniProtKB-KW"/>
</dbReference>
<dbReference type="Pfam" id="PF01177">
    <property type="entry name" value="Asp_Glu_race"/>
    <property type="match status" value="1"/>
</dbReference>
<dbReference type="InterPro" id="IPR001920">
    <property type="entry name" value="Asp/Glu_race"/>
</dbReference>
<dbReference type="Gene3D" id="3.40.50.1860">
    <property type="match status" value="2"/>
</dbReference>
<dbReference type="HAMAP" id="MF_00258">
    <property type="entry name" value="Glu_racemase"/>
    <property type="match status" value="1"/>
</dbReference>
<dbReference type="GO" id="GO:0009252">
    <property type="term" value="P:peptidoglycan biosynthetic process"/>
    <property type="evidence" value="ECO:0007669"/>
    <property type="project" value="UniProtKB-UniRule"/>
</dbReference>
<evidence type="ECO:0000256" key="7">
    <source>
        <dbReference type="HAMAP-Rule" id="MF_00258"/>
    </source>
</evidence>
<evidence type="ECO:0000256" key="6">
    <source>
        <dbReference type="ARBA" id="ARBA00023316"/>
    </source>
</evidence>
<dbReference type="AlphaFoldDB" id="A0A117M1P3"/>
<comment type="pathway">
    <text evidence="7">Cell wall biogenesis; peptidoglycan biosynthesis.</text>
</comment>
<accession>A0A117M1P3</accession>
<keyword evidence="3 7" id="KW-0133">Cell shape</keyword>
<keyword evidence="6 7" id="KW-0961">Cell wall biogenesis/degradation</keyword>
<evidence type="ECO:0000256" key="1">
    <source>
        <dbReference type="ARBA" id="ARBA00001602"/>
    </source>
</evidence>
<dbReference type="PATRIC" id="fig|1184387.3.peg.1807"/>
<feature type="binding site" evidence="7">
    <location>
        <begin position="202"/>
        <end position="203"/>
    </location>
    <ligand>
        <name>substrate</name>
    </ligand>
</feature>
<gene>
    <name evidence="7" type="primary">murI</name>
    <name evidence="8" type="ORF">XD94_1345</name>
</gene>
<dbReference type="Proteomes" id="UP000054092">
    <property type="component" value="Unassembled WGS sequence"/>
</dbReference>
<dbReference type="PANTHER" id="PTHR21198:SF2">
    <property type="entry name" value="GLUTAMATE RACEMASE"/>
    <property type="match status" value="1"/>
</dbReference>
<evidence type="ECO:0000256" key="2">
    <source>
        <dbReference type="ARBA" id="ARBA00013090"/>
    </source>
</evidence>
<feature type="binding site" evidence="7">
    <location>
        <begin position="90"/>
        <end position="91"/>
    </location>
    <ligand>
        <name>substrate</name>
    </ligand>
</feature>
<evidence type="ECO:0000256" key="4">
    <source>
        <dbReference type="ARBA" id="ARBA00022984"/>
    </source>
</evidence>
<comment type="similarity">
    <text evidence="7">Belongs to the aspartate/glutamate racemases family.</text>
</comment>
<dbReference type="PROSITE" id="PS00924">
    <property type="entry name" value="ASP_GLU_RACEMASE_2"/>
    <property type="match status" value="1"/>
</dbReference>
<feature type="binding site" evidence="7">
    <location>
        <begin position="25"/>
        <end position="26"/>
    </location>
    <ligand>
        <name>substrate</name>
    </ligand>
</feature>
<protein>
    <recommendedName>
        <fullName evidence="2 7">Glutamate racemase</fullName>
        <ecNumber evidence="2 7">5.1.1.3</ecNumber>
    </recommendedName>
</protein>
<dbReference type="EC" id="5.1.1.3" evidence="2 7"/>
<dbReference type="GO" id="GO:0008881">
    <property type="term" value="F:glutamate racemase activity"/>
    <property type="evidence" value="ECO:0007669"/>
    <property type="project" value="UniProtKB-UniRule"/>
</dbReference>
<dbReference type="InterPro" id="IPR004391">
    <property type="entry name" value="Glu_race"/>
</dbReference>
<evidence type="ECO:0000256" key="5">
    <source>
        <dbReference type="ARBA" id="ARBA00023235"/>
    </source>
</evidence>
<sequence length="289" mass="32623">MKRFFRNTSRDVTRLKNSLRIGVFDSGIGGLTVVKRLLEAFPEGVSLHYFADTARVPYGSKPVETLRRYVREIFDFFAQLGVDAIVTACNTSDSILSQREKTELATPYFSIIDPTAKFLGETAPDKSTVAVIATENTVKKSLYLRRLFRYESISKILQRACPLFVPLIEEGIWEGEIVDSIVKYYLADLAKIQPDFLILGCTHYPFIRSSIESHLSPRTRIIDPAEYIAKNVADWATISSHHSSTVEYYVSGNIRFFQEILGRYLGKTENVRGVDLTSSGIALKERVTS</sequence>
<organism evidence="8 9">
    <name type="scientific">Mesotoga prima</name>
    <dbReference type="NCBI Taxonomy" id="1184387"/>
    <lineage>
        <taxon>Bacteria</taxon>
        <taxon>Thermotogati</taxon>
        <taxon>Thermotogota</taxon>
        <taxon>Thermotogae</taxon>
        <taxon>Kosmotogales</taxon>
        <taxon>Kosmotogaceae</taxon>
        <taxon>Mesotoga</taxon>
    </lineage>
</organism>